<evidence type="ECO:0000256" key="1">
    <source>
        <dbReference type="ARBA" id="ARBA00022475"/>
    </source>
</evidence>
<dbReference type="EMBL" id="PEZJ01000027">
    <property type="protein sequence ID" value="PIS13822.1"/>
    <property type="molecule type" value="Genomic_DNA"/>
</dbReference>
<dbReference type="InterPro" id="IPR029044">
    <property type="entry name" value="Nucleotide-diphossugar_trans"/>
</dbReference>
<evidence type="ECO:0000256" key="5">
    <source>
        <dbReference type="ARBA" id="ARBA00022985"/>
    </source>
</evidence>
<evidence type="ECO:0000256" key="2">
    <source>
        <dbReference type="ARBA" id="ARBA00022676"/>
    </source>
</evidence>
<comment type="caution">
    <text evidence="9">The sequence shown here is derived from an EMBL/GenBank/DDBJ whole genome shotgun (WGS) entry which is preliminary data.</text>
</comment>
<keyword evidence="7" id="KW-0472">Membrane</keyword>
<keyword evidence="5" id="KW-0448">Lipopolysaccharide biosynthesis</keyword>
<dbReference type="InterPro" id="IPR050256">
    <property type="entry name" value="Glycosyltransferase_2"/>
</dbReference>
<dbReference type="GO" id="GO:0005886">
    <property type="term" value="C:plasma membrane"/>
    <property type="evidence" value="ECO:0007669"/>
    <property type="project" value="TreeGrafter"/>
</dbReference>
<accession>A0A2H0WME4</accession>
<keyword evidence="1" id="KW-1003">Cell membrane</keyword>
<name>A0A2H0WME4_9BACT</name>
<proteinExistence type="predicted"/>
<dbReference type="PANTHER" id="PTHR48090">
    <property type="entry name" value="UNDECAPRENYL-PHOSPHATE 4-DEOXY-4-FORMAMIDO-L-ARABINOSE TRANSFERASE-RELATED"/>
    <property type="match status" value="1"/>
</dbReference>
<dbReference type="CDD" id="cd04179">
    <property type="entry name" value="DPM_DPG-synthase_like"/>
    <property type="match status" value="1"/>
</dbReference>
<evidence type="ECO:0000256" key="3">
    <source>
        <dbReference type="ARBA" id="ARBA00022679"/>
    </source>
</evidence>
<evidence type="ECO:0000256" key="6">
    <source>
        <dbReference type="ARBA" id="ARBA00022989"/>
    </source>
</evidence>
<dbReference type="GO" id="GO:0099621">
    <property type="term" value="F:undecaprenyl-phosphate 4-deoxy-4-formamido-L-arabinose transferase activity"/>
    <property type="evidence" value="ECO:0007669"/>
    <property type="project" value="TreeGrafter"/>
</dbReference>
<keyword evidence="6" id="KW-1133">Transmembrane helix</keyword>
<dbReference type="Pfam" id="PF00535">
    <property type="entry name" value="Glycos_transf_2"/>
    <property type="match status" value="1"/>
</dbReference>
<keyword evidence="3 9" id="KW-0808">Transferase</keyword>
<dbReference type="InterPro" id="IPR001173">
    <property type="entry name" value="Glyco_trans_2-like"/>
</dbReference>
<dbReference type="Gene3D" id="3.90.550.10">
    <property type="entry name" value="Spore Coat Polysaccharide Biosynthesis Protein SpsA, Chain A"/>
    <property type="match status" value="1"/>
</dbReference>
<evidence type="ECO:0000259" key="8">
    <source>
        <dbReference type="Pfam" id="PF00535"/>
    </source>
</evidence>
<keyword evidence="4" id="KW-0812">Transmembrane</keyword>
<dbReference type="SUPFAM" id="SSF53448">
    <property type="entry name" value="Nucleotide-diphospho-sugar transferases"/>
    <property type="match status" value="1"/>
</dbReference>
<gene>
    <name evidence="9" type="ORF">COT65_02155</name>
</gene>
<evidence type="ECO:0000256" key="4">
    <source>
        <dbReference type="ARBA" id="ARBA00022692"/>
    </source>
</evidence>
<sequence length="240" mass="27151">MAKIKELSVFFPAYNEQDNLKATVEKARVVLQKVAQDYEIIIVDDGSQDKTGAVADALARSRDNIRVIHHPRNRGYGAALKSGLYAAKYPWIVFTDADGQFDFAEITRFLETQQQTAADLVIGYYLKRQVPFYRILGSKIWQLTVWALFGLNVKDIDCGFKLLRRGVMQKIPKLEAERGPFISSELLIKAKNAGFKIAELGVHHYPRRKGFATGASFGVVIAGFKDLWRLRGKLKNEQKN</sequence>
<reference evidence="10" key="1">
    <citation type="submission" date="2017-09" db="EMBL/GenBank/DDBJ databases">
        <title>Depth-based differentiation of microbial function through sediment-hosted aquifers and enrichment of novel symbionts in the deep terrestrial subsurface.</title>
        <authorList>
            <person name="Probst A.J."/>
            <person name="Ladd B."/>
            <person name="Jarett J.K."/>
            <person name="Geller-Mcgrath D.E."/>
            <person name="Sieber C.M.K."/>
            <person name="Emerson J.B."/>
            <person name="Anantharaman K."/>
            <person name="Thomas B.C."/>
            <person name="Malmstrom R."/>
            <person name="Stieglmeier M."/>
            <person name="Klingl A."/>
            <person name="Woyke T."/>
            <person name="Ryan C.M."/>
            <person name="Banfield J.F."/>
        </authorList>
    </citation>
    <scope>NUCLEOTIDE SEQUENCE [LARGE SCALE GENOMIC DNA]</scope>
</reference>
<feature type="domain" description="Glycosyltransferase 2-like" evidence="8">
    <location>
        <begin position="8"/>
        <end position="171"/>
    </location>
</feature>
<evidence type="ECO:0000256" key="7">
    <source>
        <dbReference type="ARBA" id="ARBA00023136"/>
    </source>
</evidence>
<dbReference type="GO" id="GO:0009103">
    <property type="term" value="P:lipopolysaccharide biosynthetic process"/>
    <property type="evidence" value="ECO:0007669"/>
    <property type="project" value="UniProtKB-KW"/>
</dbReference>
<dbReference type="Proteomes" id="UP000230033">
    <property type="component" value="Unassembled WGS sequence"/>
</dbReference>
<organism evidence="9 10">
    <name type="scientific">Candidatus Shapirobacteria bacterium CG09_land_8_20_14_0_10_47_13</name>
    <dbReference type="NCBI Taxonomy" id="1974481"/>
    <lineage>
        <taxon>Bacteria</taxon>
        <taxon>Candidatus Shapironibacteriota</taxon>
    </lineage>
</organism>
<evidence type="ECO:0000313" key="10">
    <source>
        <dbReference type="Proteomes" id="UP000230033"/>
    </source>
</evidence>
<dbReference type="AlphaFoldDB" id="A0A2H0WME4"/>
<evidence type="ECO:0000313" key="9">
    <source>
        <dbReference type="EMBL" id="PIS13822.1"/>
    </source>
</evidence>
<protein>
    <submittedName>
        <fullName evidence="9">Glycosyltransferase family 2 protein</fullName>
    </submittedName>
</protein>
<dbReference type="PANTHER" id="PTHR48090:SF3">
    <property type="entry name" value="UNDECAPRENYL-PHOSPHATE 4-DEOXY-4-FORMAMIDO-L-ARABINOSE TRANSFERASE"/>
    <property type="match status" value="1"/>
</dbReference>
<keyword evidence="2" id="KW-0328">Glycosyltransferase</keyword>